<dbReference type="PIRSF" id="PIRSF004692">
    <property type="entry name" value="KdsD_KpsF"/>
    <property type="match status" value="1"/>
</dbReference>
<comment type="catalytic activity">
    <reaction evidence="8">
        <text>D-arabinose 5-phosphate = D-ribulose 5-phosphate</text>
        <dbReference type="Rhea" id="RHEA:23104"/>
        <dbReference type="ChEBI" id="CHEBI:57693"/>
        <dbReference type="ChEBI" id="CHEBI:58121"/>
        <dbReference type="EC" id="5.3.1.13"/>
    </reaction>
</comment>
<dbReference type="PANTHER" id="PTHR42745">
    <property type="match status" value="1"/>
</dbReference>
<dbReference type="SUPFAM" id="SSF53697">
    <property type="entry name" value="SIS domain"/>
    <property type="match status" value="1"/>
</dbReference>
<dbReference type="SMART" id="SM00116">
    <property type="entry name" value="CBS"/>
    <property type="match status" value="2"/>
</dbReference>
<sequence length="324" mass="34248">MTANFDYLASAQRSIRLERDAIHSLLERLDQSFVRACDTLLDCRGRIVVSGMGKSGHIGRKIAATLASTGSPAFFVHPGEASHGDMGMITAGDVVIALSNSGNTAEVVTLLPLIKRLGVPLISITGNPDSTLALAAVANLNTGVEQEACPLNLAPTSSTTTALVMGDALAIALLEARGFSAEDFAFSHPGGSLGRRLLLLVDDIMHAGERMPLVSPDTPLRDALLEMTRKGLGLTGVIDTEGRLAGIFTDGDLRRTLDQQIDLHSARIHDVMTANCKRVRQGILAAEALKVMEDGKISGLFVVDADDRPVGALNMHDLLRAGVV</sequence>
<dbReference type="CDD" id="cd04604">
    <property type="entry name" value="CBS_pair_SIS_assoc"/>
    <property type="match status" value="1"/>
</dbReference>
<evidence type="ECO:0000256" key="3">
    <source>
        <dbReference type="ARBA" id="ARBA00011881"/>
    </source>
</evidence>
<feature type="binding site" evidence="9">
    <location>
        <position position="77"/>
    </location>
    <ligand>
        <name>Zn(2+)</name>
        <dbReference type="ChEBI" id="CHEBI:29105"/>
    </ligand>
</feature>
<evidence type="ECO:0000256" key="5">
    <source>
        <dbReference type="ARBA" id="ARBA00023122"/>
    </source>
</evidence>
<dbReference type="RefSeq" id="WP_245748073.1">
    <property type="nucleotide sequence ID" value="NZ_FOUI01000001.1"/>
</dbReference>
<evidence type="ECO:0000256" key="2">
    <source>
        <dbReference type="ARBA" id="ARBA00008165"/>
    </source>
</evidence>
<comment type="similarity">
    <text evidence="2 8">Belongs to the SIS family. GutQ/KpsF subfamily.</text>
</comment>
<feature type="site" description="Catalytically relevant" evidence="10">
    <location>
        <position position="188"/>
    </location>
</feature>
<feature type="domain" description="CBS" evidence="12">
    <location>
        <begin position="205"/>
        <end position="263"/>
    </location>
</feature>
<evidence type="ECO:0000256" key="6">
    <source>
        <dbReference type="ARBA" id="ARBA00023235"/>
    </source>
</evidence>
<dbReference type="InterPro" id="IPR046348">
    <property type="entry name" value="SIS_dom_sf"/>
</dbReference>
<feature type="site" description="Catalytically relevant" evidence="10">
    <location>
        <position position="106"/>
    </location>
</feature>
<keyword evidence="4" id="KW-0677">Repeat</keyword>
<dbReference type="FunFam" id="3.10.580.10:FF:000007">
    <property type="entry name" value="Arabinose 5-phosphate isomerase"/>
    <property type="match status" value="1"/>
</dbReference>
<evidence type="ECO:0000256" key="10">
    <source>
        <dbReference type="PIRSR" id="PIRSR004692-3"/>
    </source>
</evidence>
<evidence type="ECO:0000256" key="1">
    <source>
        <dbReference type="ARBA" id="ARBA00004756"/>
    </source>
</evidence>
<protein>
    <recommendedName>
        <fullName evidence="8">Arabinose 5-phosphate isomerase</fullName>
        <shortName evidence="8">API</shortName>
        <ecNumber evidence="8">5.3.1.13</ecNumber>
    </recommendedName>
</protein>
<evidence type="ECO:0000256" key="4">
    <source>
        <dbReference type="ARBA" id="ARBA00022737"/>
    </source>
</evidence>
<dbReference type="InterPro" id="IPR000644">
    <property type="entry name" value="CBS_dom"/>
</dbReference>
<evidence type="ECO:0000256" key="9">
    <source>
        <dbReference type="PIRSR" id="PIRSR004692-2"/>
    </source>
</evidence>
<dbReference type="Gene3D" id="3.10.580.10">
    <property type="entry name" value="CBS-domain"/>
    <property type="match status" value="1"/>
</dbReference>
<gene>
    <name evidence="14" type="ORF">SAMN05216217_10133</name>
</gene>
<evidence type="ECO:0000256" key="8">
    <source>
        <dbReference type="PIRNR" id="PIRNR004692"/>
    </source>
</evidence>
<dbReference type="Gene3D" id="3.40.50.10490">
    <property type="entry name" value="Glucose-6-phosphate isomerase like protein, domain 1"/>
    <property type="match status" value="1"/>
</dbReference>
<dbReference type="EC" id="5.3.1.13" evidence="8"/>
<dbReference type="GO" id="GO:0097367">
    <property type="term" value="F:carbohydrate derivative binding"/>
    <property type="evidence" value="ECO:0007669"/>
    <property type="project" value="InterPro"/>
</dbReference>
<reference evidence="15" key="1">
    <citation type="submission" date="2016-10" db="EMBL/GenBank/DDBJ databases">
        <authorList>
            <person name="Varghese N."/>
            <person name="Submissions S."/>
        </authorList>
    </citation>
    <scope>NUCLEOTIDE SEQUENCE [LARGE SCALE GENOMIC DNA]</scope>
    <source>
        <strain evidence="15">DSM 24213</strain>
    </source>
</reference>
<feature type="site" description="Catalytically relevant" evidence="10">
    <location>
        <position position="147"/>
    </location>
</feature>
<evidence type="ECO:0000256" key="11">
    <source>
        <dbReference type="PROSITE-ProRule" id="PRU00703"/>
    </source>
</evidence>
<evidence type="ECO:0000259" key="12">
    <source>
        <dbReference type="PROSITE" id="PS51371"/>
    </source>
</evidence>
<feature type="domain" description="CBS" evidence="12">
    <location>
        <begin position="272"/>
        <end position="324"/>
    </location>
</feature>
<dbReference type="Pfam" id="PF00571">
    <property type="entry name" value="CBS"/>
    <property type="match status" value="2"/>
</dbReference>
<feature type="site" description="Catalytically relevant" evidence="10">
    <location>
        <position position="54"/>
    </location>
</feature>
<dbReference type="GO" id="GO:0046872">
    <property type="term" value="F:metal ion binding"/>
    <property type="evidence" value="ECO:0007669"/>
    <property type="project" value="UniProtKB-KW"/>
</dbReference>
<dbReference type="EMBL" id="FOUI01000001">
    <property type="protein sequence ID" value="SFM10010.1"/>
    <property type="molecule type" value="Genomic_DNA"/>
</dbReference>
<dbReference type="Proteomes" id="UP000243629">
    <property type="component" value="Unassembled WGS sequence"/>
</dbReference>
<dbReference type="PROSITE" id="PS51464">
    <property type="entry name" value="SIS"/>
    <property type="match status" value="1"/>
</dbReference>
<dbReference type="FunFam" id="3.40.50.10490:FF:000011">
    <property type="entry name" value="Arabinose 5-phosphate isomerase"/>
    <property type="match status" value="1"/>
</dbReference>
<comment type="pathway">
    <text evidence="1">Bacterial outer membrane biogenesis; lipopolysaccharide biosynthesis.</text>
</comment>
<comment type="pathway">
    <text evidence="7">Carbohydrate biosynthesis; 3-deoxy-D-manno-octulosonate biosynthesis; 3-deoxy-D-manno-octulosonate from D-ribulose 5-phosphate: step 1/3.</text>
</comment>
<dbReference type="InterPro" id="IPR050986">
    <property type="entry name" value="GutQ/KpsF_isomerases"/>
</dbReference>
<dbReference type="Pfam" id="PF01380">
    <property type="entry name" value="SIS"/>
    <property type="match status" value="1"/>
</dbReference>
<dbReference type="GO" id="GO:0019146">
    <property type="term" value="F:arabinose-5-phosphate isomerase activity"/>
    <property type="evidence" value="ECO:0007669"/>
    <property type="project" value="UniProtKB-EC"/>
</dbReference>
<keyword evidence="9" id="KW-0479">Metal-binding</keyword>
<evidence type="ECO:0000259" key="13">
    <source>
        <dbReference type="PROSITE" id="PS51464"/>
    </source>
</evidence>
<comment type="subunit">
    <text evidence="3">Homotetramer.</text>
</comment>
<keyword evidence="9" id="KW-0862">Zinc</keyword>
<dbReference type="PANTHER" id="PTHR42745:SF1">
    <property type="entry name" value="ARABINOSE 5-PHOSPHATE ISOMERASE KDSD"/>
    <property type="match status" value="1"/>
</dbReference>
<name>A0A1I4N434_9GAMM</name>
<organism evidence="14 15">
    <name type="scientific">Halopseudomonas yangmingensis</name>
    <dbReference type="NCBI Taxonomy" id="1720063"/>
    <lineage>
        <taxon>Bacteria</taxon>
        <taxon>Pseudomonadati</taxon>
        <taxon>Pseudomonadota</taxon>
        <taxon>Gammaproteobacteria</taxon>
        <taxon>Pseudomonadales</taxon>
        <taxon>Pseudomonadaceae</taxon>
        <taxon>Halopseudomonas</taxon>
    </lineage>
</organism>
<dbReference type="GO" id="GO:1901135">
    <property type="term" value="P:carbohydrate derivative metabolic process"/>
    <property type="evidence" value="ECO:0007669"/>
    <property type="project" value="InterPro"/>
</dbReference>
<keyword evidence="5 11" id="KW-0129">CBS domain</keyword>
<accession>A0A1I4N434</accession>
<dbReference type="AlphaFoldDB" id="A0A1I4N434"/>
<dbReference type="InterPro" id="IPR004800">
    <property type="entry name" value="KdsD/KpsF-type"/>
</dbReference>
<evidence type="ECO:0000313" key="14">
    <source>
        <dbReference type="EMBL" id="SFM10010.1"/>
    </source>
</evidence>
<feature type="domain" description="SIS" evidence="13">
    <location>
        <begin position="36"/>
        <end position="179"/>
    </location>
</feature>
<dbReference type="InterPro" id="IPR046342">
    <property type="entry name" value="CBS_dom_sf"/>
</dbReference>
<proteinExistence type="inferred from homology"/>
<dbReference type="InterPro" id="IPR035474">
    <property type="entry name" value="SIS_Kpsf"/>
</dbReference>
<evidence type="ECO:0000313" key="15">
    <source>
        <dbReference type="Proteomes" id="UP000243629"/>
    </source>
</evidence>
<dbReference type="CDD" id="cd05014">
    <property type="entry name" value="SIS_Kpsf"/>
    <property type="match status" value="1"/>
</dbReference>
<keyword evidence="15" id="KW-1185">Reference proteome</keyword>
<dbReference type="PROSITE" id="PS51371">
    <property type="entry name" value="CBS"/>
    <property type="match status" value="2"/>
</dbReference>
<dbReference type="InterPro" id="IPR001347">
    <property type="entry name" value="SIS_dom"/>
</dbReference>
<dbReference type="STRING" id="1720063.SAMN05216217_10133"/>
<evidence type="ECO:0000256" key="7">
    <source>
        <dbReference type="ARBA" id="ARBA00060658"/>
    </source>
</evidence>
<dbReference type="GO" id="GO:0005975">
    <property type="term" value="P:carbohydrate metabolic process"/>
    <property type="evidence" value="ECO:0007669"/>
    <property type="project" value="InterPro"/>
</dbReference>
<dbReference type="NCBIfam" id="TIGR00393">
    <property type="entry name" value="kpsF"/>
    <property type="match status" value="1"/>
</dbReference>
<keyword evidence="6 8" id="KW-0413">Isomerase</keyword>